<evidence type="ECO:0000256" key="4">
    <source>
        <dbReference type="ARBA" id="ARBA00022679"/>
    </source>
</evidence>
<feature type="binding site" description="in other chain" evidence="6">
    <location>
        <position position="108"/>
    </location>
    <ligand>
        <name>5-phospho-alpha-D-ribose 1-diphosphate</name>
        <dbReference type="ChEBI" id="CHEBI:58017"/>
        <note>ligand shared between dimeric partners</note>
    </ligand>
</feature>
<dbReference type="Proteomes" id="UP000436016">
    <property type="component" value="Unassembled WGS sequence"/>
</dbReference>
<feature type="binding site" evidence="6">
    <location>
        <position position="137"/>
    </location>
    <ligand>
        <name>orotate</name>
        <dbReference type="ChEBI" id="CHEBI:30839"/>
    </ligand>
</feature>
<evidence type="ECO:0000256" key="2">
    <source>
        <dbReference type="ARBA" id="ARBA00011971"/>
    </source>
</evidence>
<comment type="function">
    <text evidence="6">Catalyzes the transfer of a ribosyl phosphate group from 5-phosphoribose 1-diphosphate to orotate, leading to the formation of orotidine monophosphate (OMP).</text>
</comment>
<evidence type="ECO:0000256" key="5">
    <source>
        <dbReference type="ARBA" id="ARBA00022975"/>
    </source>
</evidence>
<dbReference type="RefSeq" id="WP_160854048.1">
    <property type="nucleotide sequence ID" value="NZ_WUWG01000003.1"/>
</dbReference>
<feature type="domain" description="Phosphoribosyltransferase" evidence="7">
    <location>
        <begin position="74"/>
        <end position="163"/>
    </location>
</feature>
<feature type="binding site" description="in other chain" evidence="6">
    <location>
        <begin position="133"/>
        <end position="141"/>
    </location>
    <ligand>
        <name>5-phospho-alpha-D-ribose 1-diphosphate</name>
        <dbReference type="ChEBI" id="CHEBI:58017"/>
        <note>ligand shared between dimeric partners</note>
    </ligand>
</feature>
<dbReference type="EC" id="2.4.2.10" evidence="2 6"/>
<dbReference type="GO" id="GO:0000287">
    <property type="term" value="F:magnesium ion binding"/>
    <property type="evidence" value="ECO:0007669"/>
    <property type="project" value="UniProtKB-UniRule"/>
</dbReference>
<keyword evidence="3 6" id="KW-0328">Glycosyltransferase</keyword>
<comment type="cofactor">
    <cofactor evidence="6">
        <name>Mg(2+)</name>
        <dbReference type="ChEBI" id="CHEBI:18420"/>
    </cofactor>
</comment>
<dbReference type="UniPathway" id="UPA00070">
    <property type="reaction ID" value="UER00119"/>
</dbReference>
<dbReference type="HAMAP" id="MF_01208">
    <property type="entry name" value="PyrE"/>
    <property type="match status" value="1"/>
</dbReference>
<evidence type="ECO:0000313" key="8">
    <source>
        <dbReference type="EMBL" id="MXU65506.1"/>
    </source>
</evidence>
<protein>
    <recommendedName>
        <fullName evidence="2 6">Orotate phosphoribosyltransferase</fullName>
        <shortName evidence="6">OPRT</shortName>
        <shortName evidence="6">OPRTase</shortName>
        <ecNumber evidence="2 6">2.4.2.10</ecNumber>
    </recommendedName>
</protein>
<comment type="caution">
    <text evidence="8">The sequence shown here is derived from an EMBL/GenBank/DDBJ whole genome shotgun (WGS) entry which is preliminary data.</text>
</comment>
<dbReference type="PANTHER" id="PTHR19278:SF9">
    <property type="entry name" value="URIDINE 5'-MONOPHOSPHATE SYNTHASE"/>
    <property type="match status" value="1"/>
</dbReference>
<evidence type="ECO:0000256" key="3">
    <source>
        <dbReference type="ARBA" id="ARBA00022676"/>
    </source>
</evidence>
<reference evidence="8 9" key="1">
    <citation type="submission" date="2019-12" db="EMBL/GenBank/DDBJ databases">
        <title>Strain KN286 was isolated from seawater, which was collected from Caroline Seamount in the tropical western Pacific.</title>
        <authorList>
            <person name="Wang Q."/>
        </authorList>
    </citation>
    <scope>NUCLEOTIDE SEQUENCE [LARGE SCALE GENOMIC DNA]</scope>
    <source>
        <strain evidence="8 9">KN286</strain>
    </source>
</reference>
<feature type="binding site" evidence="6">
    <location>
        <position position="111"/>
    </location>
    <ligand>
        <name>5-phospho-alpha-D-ribose 1-diphosphate</name>
        <dbReference type="ChEBI" id="CHEBI:58017"/>
        <note>ligand shared between dimeric partners</note>
    </ligand>
</feature>
<evidence type="ECO:0000256" key="6">
    <source>
        <dbReference type="HAMAP-Rule" id="MF_01208"/>
    </source>
</evidence>
<keyword evidence="4 6" id="KW-0808">Transferase</keyword>
<feature type="binding site" evidence="6">
    <location>
        <position position="107"/>
    </location>
    <ligand>
        <name>5-phospho-alpha-D-ribose 1-diphosphate</name>
        <dbReference type="ChEBI" id="CHEBI:58017"/>
        <note>ligand shared between dimeric partners</note>
    </ligand>
</feature>
<evidence type="ECO:0000259" key="7">
    <source>
        <dbReference type="Pfam" id="PF00156"/>
    </source>
</evidence>
<gene>
    <name evidence="6" type="primary">pyrE</name>
    <name evidence="8" type="ORF">GSH16_08600</name>
</gene>
<dbReference type="GO" id="GO:0044205">
    <property type="term" value="P:'de novo' UMP biosynthetic process"/>
    <property type="evidence" value="ECO:0007669"/>
    <property type="project" value="UniProtKB-UniRule"/>
</dbReference>
<sequence length="231" mass="25327">MHNSSFPDSETMARLTAKMLLEIKAVHFDTESPYKLASGIISPSYIDCRKLISYPRIRSTLMDFATATVLRDAGFEAFDSVAGGETAGIPFSAWIAERMGLPMQYVRKKPKGYGRDAQIEGQLNEGDRVLLVEDLTTDGGSKIKFVEALRKAGATCDHTIVLFFYDIFPDTRANLAEHGVTLHALATWHDVLAEAKAGNHFDTKTLSEVEKFLGDPLGWSGAHGGVDTVSR</sequence>
<accession>A0A6B0TNQ8</accession>
<comment type="caution">
    <text evidence="6">Lacks conserved residue(s) required for the propagation of feature annotation.</text>
</comment>
<comment type="similarity">
    <text evidence="6">Belongs to the purine/pyrimidine phosphoribosyltransferase family. PyrE subfamily.</text>
</comment>
<dbReference type="GO" id="GO:0019856">
    <property type="term" value="P:pyrimidine nucleobase biosynthetic process"/>
    <property type="evidence" value="ECO:0007669"/>
    <property type="project" value="TreeGrafter"/>
</dbReference>
<dbReference type="EMBL" id="WUWG01000003">
    <property type="protein sequence ID" value="MXU65506.1"/>
    <property type="molecule type" value="Genomic_DNA"/>
</dbReference>
<dbReference type="SUPFAM" id="SSF53271">
    <property type="entry name" value="PRTase-like"/>
    <property type="match status" value="1"/>
</dbReference>
<dbReference type="GO" id="GO:0004588">
    <property type="term" value="F:orotate phosphoribosyltransferase activity"/>
    <property type="evidence" value="ECO:0007669"/>
    <property type="project" value="UniProtKB-UniRule"/>
</dbReference>
<dbReference type="InterPro" id="IPR029057">
    <property type="entry name" value="PRTase-like"/>
</dbReference>
<keyword evidence="5 6" id="KW-0665">Pyrimidine biosynthesis</keyword>
<name>A0A6B0TNQ8_9RHOB</name>
<organism evidence="8 9">
    <name type="scientific">Oceanomicrobium pacificus</name>
    <dbReference type="NCBI Taxonomy" id="2692916"/>
    <lineage>
        <taxon>Bacteria</taxon>
        <taxon>Pseudomonadati</taxon>
        <taxon>Pseudomonadota</taxon>
        <taxon>Alphaproteobacteria</taxon>
        <taxon>Rhodobacterales</taxon>
        <taxon>Paracoccaceae</taxon>
        <taxon>Oceanomicrobium</taxon>
    </lineage>
</organism>
<dbReference type="InterPro" id="IPR023031">
    <property type="entry name" value="OPRT"/>
</dbReference>
<dbReference type="NCBIfam" id="NF001729">
    <property type="entry name" value="PRK00455.1-3"/>
    <property type="match status" value="1"/>
</dbReference>
<dbReference type="AlphaFoldDB" id="A0A6B0TNQ8"/>
<proteinExistence type="inferred from homology"/>
<comment type="catalytic activity">
    <reaction evidence="6">
        <text>orotidine 5'-phosphate + diphosphate = orotate + 5-phospho-alpha-D-ribose 1-diphosphate</text>
        <dbReference type="Rhea" id="RHEA:10380"/>
        <dbReference type="ChEBI" id="CHEBI:30839"/>
        <dbReference type="ChEBI" id="CHEBI:33019"/>
        <dbReference type="ChEBI" id="CHEBI:57538"/>
        <dbReference type="ChEBI" id="CHEBI:58017"/>
        <dbReference type="EC" id="2.4.2.10"/>
    </reaction>
</comment>
<comment type="subunit">
    <text evidence="6">Homodimer.</text>
</comment>
<dbReference type="PANTHER" id="PTHR19278">
    <property type="entry name" value="OROTATE PHOSPHORIBOSYLTRANSFERASE"/>
    <property type="match status" value="1"/>
</dbReference>
<dbReference type="CDD" id="cd06223">
    <property type="entry name" value="PRTases_typeI"/>
    <property type="match status" value="1"/>
</dbReference>
<keyword evidence="6" id="KW-0460">Magnesium</keyword>
<keyword evidence="9" id="KW-1185">Reference proteome</keyword>
<dbReference type="Gene3D" id="3.40.50.2020">
    <property type="match status" value="1"/>
</dbReference>
<dbReference type="Pfam" id="PF00156">
    <property type="entry name" value="Pribosyltran"/>
    <property type="match status" value="1"/>
</dbReference>
<dbReference type="InterPro" id="IPR000836">
    <property type="entry name" value="PRTase_dom"/>
</dbReference>
<evidence type="ECO:0000313" key="9">
    <source>
        <dbReference type="Proteomes" id="UP000436016"/>
    </source>
</evidence>
<comment type="pathway">
    <text evidence="1 6">Pyrimidine metabolism; UMP biosynthesis via de novo pathway; UMP from orotate: step 1/2.</text>
</comment>
<evidence type="ECO:0000256" key="1">
    <source>
        <dbReference type="ARBA" id="ARBA00004889"/>
    </source>
</evidence>